<dbReference type="PANTHER" id="PTHR30055:SF240">
    <property type="entry name" value="HTH-TYPE TRANSCRIPTIONAL REGULATOR ACRR"/>
    <property type="match status" value="1"/>
</dbReference>
<dbReference type="InterPro" id="IPR013572">
    <property type="entry name" value="Tscrpt_reg_MAATS_C"/>
</dbReference>
<evidence type="ECO:0000256" key="4">
    <source>
        <dbReference type="ARBA" id="ARBA00023163"/>
    </source>
</evidence>
<evidence type="ECO:0000256" key="2">
    <source>
        <dbReference type="ARBA" id="ARBA00023015"/>
    </source>
</evidence>
<dbReference type="RefSeq" id="WP_149333162.1">
    <property type="nucleotide sequence ID" value="NZ_QOVF01000003.1"/>
</dbReference>
<dbReference type="FunFam" id="1.10.357.10:FF:000003">
    <property type="entry name" value="HTH-type transcriptional regulator AcrR"/>
    <property type="match status" value="1"/>
</dbReference>
<keyword evidence="3 5" id="KW-0238">DNA-binding</keyword>
<keyword evidence="4" id="KW-0804">Transcription</keyword>
<dbReference type="SUPFAM" id="SSF48498">
    <property type="entry name" value="Tetracyclin repressor-like, C-terminal domain"/>
    <property type="match status" value="1"/>
</dbReference>
<evidence type="ECO:0000313" key="8">
    <source>
        <dbReference type="Proteomes" id="UP000463138"/>
    </source>
</evidence>
<dbReference type="InterPro" id="IPR009057">
    <property type="entry name" value="Homeodomain-like_sf"/>
</dbReference>
<feature type="DNA-binding region" description="H-T-H motif" evidence="5">
    <location>
        <begin position="33"/>
        <end position="52"/>
    </location>
</feature>
<dbReference type="Pfam" id="PF08361">
    <property type="entry name" value="TetR_C_2"/>
    <property type="match status" value="1"/>
</dbReference>
<dbReference type="GO" id="GO:0003700">
    <property type="term" value="F:DNA-binding transcription factor activity"/>
    <property type="evidence" value="ECO:0007669"/>
    <property type="project" value="TreeGrafter"/>
</dbReference>
<dbReference type="GO" id="GO:0000976">
    <property type="term" value="F:transcription cis-regulatory region binding"/>
    <property type="evidence" value="ECO:0007669"/>
    <property type="project" value="TreeGrafter"/>
</dbReference>
<comment type="caution">
    <text evidence="7">The sequence shown here is derived from an EMBL/GenBank/DDBJ whole genome shotgun (WGS) entry which is preliminary data.</text>
</comment>
<accession>A0A7V7GTB9</accession>
<dbReference type="InterPro" id="IPR050109">
    <property type="entry name" value="HTH-type_TetR-like_transc_reg"/>
</dbReference>
<keyword evidence="1" id="KW-0678">Repressor</keyword>
<dbReference type="Gene3D" id="1.10.357.10">
    <property type="entry name" value="Tetracycline Repressor, domain 2"/>
    <property type="match status" value="1"/>
</dbReference>
<name>A0A7V7GTB9_9GAMM</name>
<dbReference type="InterPro" id="IPR036271">
    <property type="entry name" value="Tet_transcr_reg_TetR-rel_C_sf"/>
</dbReference>
<dbReference type="Proteomes" id="UP000463138">
    <property type="component" value="Unassembled WGS sequence"/>
</dbReference>
<sequence length="211" mass="23663">MVRRTKEEAQETRNQILSAAELCFYRKGLSRTSLAEIATAAGVTRGAIYWHFQDKSELVGALLERVNIPLQPLSEASRSPNEPDPLGRLRDLLVTVFRRAATDPEVRRVSEILFHKCEYTEDLGNLRQWMQDFRREYNHNIELSLGNAVAKGQLPEKLDLVVASRCVHAFITGVLDQWLLVPVGLDLGAKAETLADGILDMLRLSPALQTA</sequence>
<protein>
    <submittedName>
        <fullName evidence="7">TetR family transcriptional regulator</fullName>
    </submittedName>
</protein>
<dbReference type="PROSITE" id="PS50977">
    <property type="entry name" value="HTH_TETR_2"/>
    <property type="match status" value="1"/>
</dbReference>
<evidence type="ECO:0000256" key="3">
    <source>
        <dbReference type="ARBA" id="ARBA00023125"/>
    </source>
</evidence>
<dbReference type="PROSITE" id="PS01081">
    <property type="entry name" value="HTH_TETR_1"/>
    <property type="match status" value="1"/>
</dbReference>
<proteinExistence type="predicted"/>
<evidence type="ECO:0000259" key="6">
    <source>
        <dbReference type="PROSITE" id="PS50977"/>
    </source>
</evidence>
<keyword evidence="2" id="KW-0805">Transcription regulation</keyword>
<dbReference type="InterPro" id="IPR001647">
    <property type="entry name" value="HTH_TetR"/>
</dbReference>
<evidence type="ECO:0000313" key="7">
    <source>
        <dbReference type="EMBL" id="KAA0694345.1"/>
    </source>
</evidence>
<gene>
    <name evidence="7" type="ORF">DT594_13090</name>
</gene>
<dbReference type="EMBL" id="QOVF01000003">
    <property type="protein sequence ID" value="KAA0694345.1"/>
    <property type="molecule type" value="Genomic_DNA"/>
</dbReference>
<dbReference type="PANTHER" id="PTHR30055">
    <property type="entry name" value="HTH-TYPE TRANSCRIPTIONAL REGULATOR RUTR"/>
    <property type="match status" value="1"/>
</dbReference>
<reference evidence="7 8" key="1">
    <citation type="submission" date="2018-07" db="EMBL/GenBank/DDBJ databases">
        <title>Pseudomonas laoshanensis sp. nov., isolated from soil.</title>
        <authorList>
            <person name="Sun J."/>
            <person name="Yu L."/>
            <person name="Wang M."/>
            <person name="Zhang C."/>
        </authorList>
    </citation>
    <scope>NUCLEOTIDE SEQUENCE [LARGE SCALE GENOMIC DNA]</scope>
    <source>
        <strain evidence="7 8">Y22</strain>
    </source>
</reference>
<dbReference type="GO" id="GO:0045892">
    <property type="term" value="P:negative regulation of DNA-templated transcription"/>
    <property type="evidence" value="ECO:0007669"/>
    <property type="project" value="UniProtKB-ARBA"/>
</dbReference>
<dbReference type="OrthoDB" id="5816932at2"/>
<organism evidence="7 8">
    <name type="scientific">Halopseudomonas laoshanensis</name>
    <dbReference type="NCBI Taxonomy" id="2268758"/>
    <lineage>
        <taxon>Bacteria</taxon>
        <taxon>Pseudomonadati</taxon>
        <taxon>Pseudomonadota</taxon>
        <taxon>Gammaproteobacteria</taxon>
        <taxon>Pseudomonadales</taxon>
        <taxon>Pseudomonadaceae</taxon>
        <taxon>Halopseudomonas</taxon>
    </lineage>
</organism>
<evidence type="ECO:0000256" key="1">
    <source>
        <dbReference type="ARBA" id="ARBA00022491"/>
    </source>
</evidence>
<dbReference type="InterPro" id="IPR023772">
    <property type="entry name" value="DNA-bd_HTH_TetR-type_CS"/>
</dbReference>
<dbReference type="SUPFAM" id="SSF46689">
    <property type="entry name" value="Homeodomain-like"/>
    <property type="match status" value="1"/>
</dbReference>
<dbReference type="PRINTS" id="PR00455">
    <property type="entry name" value="HTHTETR"/>
</dbReference>
<dbReference type="Pfam" id="PF00440">
    <property type="entry name" value="TetR_N"/>
    <property type="match status" value="1"/>
</dbReference>
<dbReference type="AlphaFoldDB" id="A0A7V7GTB9"/>
<evidence type="ECO:0000256" key="5">
    <source>
        <dbReference type="PROSITE-ProRule" id="PRU00335"/>
    </source>
</evidence>
<keyword evidence="8" id="KW-1185">Reference proteome</keyword>
<feature type="domain" description="HTH tetR-type" evidence="6">
    <location>
        <begin position="10"/>
        <end position="70"/>
    </location>
</feature>